<keyword evidence="5" id="KW-0808">Transferase</keyword>
<protein>
    <submittedName>
        <fullName evidence="6">Uncharacterized protein</fullName>
    </submittedName>
</protein>
<reference evidence="7" key="1">
    <citation type="journal article" date="2007" name="Nature">
        <title>The grapevine genome sequence suggests ancestral hexaploidization in major angiosperm phyla.</title>
        <authorList>
            <consortium name="The French-Italian Public Consortium for Grapevine Genome Characterization."/>
            <person name="Jaillon O."/>
            <person name="Aury J.-M."/>
            <person name="Noel B."/>
            <person name="Policriti A."/>
            <person name="Clepet C."/>
            <person name="Casagrande A."/>
            <person name="Choisne N."/>
            <person name="Aubourg S."/>
            <person name="Vitulo N."/>
            <person name="Jubin C."/>
            <person name="Vezzi A."/>
            <person name="Legeai F."/>
            <person name="Hugueney P."/>
            <person name="Dasilva C."/>
            <person name="Horner D."/>
            <person name="Mica E."/>
            <person name="Jublot D."/>
            <person name="Poulain J."/>
            <person name="Bruyere C."/>
            <person name="Billault A."/>
            <person name="Segurens B."/>
            <person name="Gouyvenoux M."/>
            <person name="Ugarte E."/>
            <person name="Cattonaro F."/>
            <person name="Anthouard V."/>
            <person name="Vico V."/>
            <person name="Del Fabbro C."/>
            <person name="Alaux M."/>
            <person name="Di Gaspero G."/>
            <person name="Dumas V."/>
            <person name="Felice N."/>
            <person name="Paillard S."/>
            <person name="Juman I."/>
            <person name="Moroldo M."/>
            <person name="Scalabrin S."/>
            <person name="Canaguier A."/>
            <person name="Le Clainche I."/>
            <person name="Malacrida G."/>
            <person name="Durand E."/>
            <person name="Pesole G."/>
            <person name="Laucou V."/>
            <person name="Chatelet P."/>
            <person name="Merdinoglu D."/>
            <person name="Delledonne M."/>
            <person name="Pezzotti M."/>
            <person name="Lecharny A."/>
            <person name="Scarpelli C."/>
            <person name="Artiguenave F."/>
            <person name="Pe M.E."/>
            <person name="Valle G."/>
            <person name="Morgante M."/>
            <person name="Caboche M."/>
            <person name="Adam-Blondon A.-F."/>
            <person name="Weissenbach J."/>
            <person name="Quetier F."/>
            <person name="Wincker P."/>
        </authorList>
    </citation>
    <scope>NUCLEOTIDE SEQUENCE [LARGE SCALE GENOMIC DNA]</scope>
    <source>
        <strain evidence="7">cv. Pinot noir / PN40024</strain>
    </source>
</reference>
<dbReference type="AlphaFoldDB" id="F6HG86"/>
<dbReference type="eggNOG" id="KOG1404">
    <property type="taxonomic scope" value="Eukaryota"/>
</dbReference>
<dbReference type="GO" id="GO:0005739">
    <property type="term" value="C:mitochondrion"/>
    <property type="evidence" value="ECO:0007669"/>
    <property type="project" value="UniProtKB-SubCell"/>
</dbReference>
<dbReference type="InParanoid" id="F6HG86"/>
<proteinExistence type="inferred from homology"/>
<dbReference type="InterPro" id="IPR015422">
    <property type="entry name" value="PyrdxlP-dep_Trfase_small"/>
</dbReference>
<dbReference type="STRING" id="29760.F6HG86"/>
<dbReference type="Proteomes" id="UP000009183">
    <property type="component" value="Chromosome 1"/>
</dbReference>
<dbReference type="GO" id="GO:0008483">
    <property type="term" value="F:transaminase activity"/>
    <property type="evidence" value="ECO:0007669"/>
    <property type="project" value="UniProtKB-KW"/>
</dbReference>
<dbReference type="SUPFAM" id="SSF53383">
    <property type="entry name" value="PLP-dependent transferases"/>
    <property type="match status" value="1"/>
</dbReference>
<dbReference type="InterPro" id="IPR015424">
    <property type="entry name" value="PyrdxlP-dep_Trfase"/>
</dbReference>
<dbReference type="Gene3D" id="3.90.1150.10">
    <property type="entry name" value="Aspartate Aminotransferase, domain 1"/>
    <property type="match status" value="1"/>
</dbReference>
<comment type="cofactor">
    <cofactor evidence="1">
        <name>pyridoxal 5'-phosphate</name>
        <dbReference type="ChEBI" id="CHEBI:597326"/>
    </cofactor>
</comment>
<evidence type="ECO:0000256" key="5">
    <source>
        <dbReference type="ARBA" id="ARBA00022679"/>
    </source>
</evidence>
<evidence type="ECO:0000313" key="6">
    <source>
        <dbReference type="EMBL" id="CCB51279.1"/>
    </source>
</evidence>
<evidence type="ECO:0000256" key="1">
    <source>
        <dbReference type="ARBA" id="ARBA00001933"/>
    </source>
</evidence>
<accession>F6HG86</accession>
<evidence type="ECO:0000313" key="7">
    <source>
        <dbReference type="Proteomes" id="UP000009183"/>
    </source>
</evidence>
<organism evidence="6 7">
    <name type="scientific">Vitis vinifera</name>
    <name type="common">Grape</name>
    <dbReference type="NCBI Taxonomy" id="29760"/>
    <lineage>
        <taxon>Eukaryota</taxon>
        <taxon>Viridiplantae</taxon>
        <taxon>Streptophyta</taxon>
        <taxon>Embryophyta</taxon>
        <taxon>Tracheophyta</taxon>
        <taxon>Spermatophyta</taxon>
        <taxon>Magnoliopsida</taxon>
        <taxon>eudicotyledons</taxon>
        <taxon>Gunneridae</taxon>
        <taxon>Pentapetalae</taxon>
        <taxon>rosids</taxon>
        <taxon>Vitales</taxon>
        <taxon>Vitaceae</taxon>
        <taxon>Viteae</taxon>
        <taxon>Vitis</taxon>
    </lineage>
</organism>
<keyword evidence="4" id="KW-0032">Aminotransferase</keyword>
<dbReference type="EMBL" id="FN595754">
    <property type="protein sequence ID" value="CCB51279.1"/>
    <property type="molecule type" value="Genomic_DNA"/>
</dbReference>
<dbReference type="PaxDb" id="29760-VIT_01s0010g03260.t01"/>
<comment type="similarity">
    <text evidence="3">Belongs to the class-III pyridoxal-phosphate-dependent aminotransferase family.</text>
</comment>
<gene>
    <name evidence="6" type="ordered locus">VIT_01s0010g03260</name>
</gene>
<dbReference type="PANTHER" id="PTHR45688:SF3">
    <property type="entry name" value="ALANINE--GLYOXYLATE AMINOTRANSFERASE 2, MITOCHONDRIAL"/>
    <property type="match status" value="1"/>
</dbReference>
<dbReference type="PANTHER" id="PTHR45688">
    <property type="match status" value="1"/>
</dbReference>
<sequence>MTIASKSKIPRYEALMQQNAAISERGNAFLECDNAIAALRSLESVVSIPRGTKCMDHLPSHAANGGVELVTDRQEKTPAKAETAVLFEDLRELGILIRKGELHGNVFRIKPPMCFCKDDADFLVDALDCSVSKL</sequence>
<evidence type="ECO:0000256" key="2">
    <source>
        <dbReference type="ARBA" id="ARBA00004173"/>
    </source>
</evidence>
<evidence type="ECO:0000256" key="4">
    <source>
        <dbReference type="ARBA" id="ARBA00022576"/>
    </source>
</evidence>
<name>F6HG86_VITVI</name>
<dbReference type="HOGENOM" id="CLU_1900008_0_0_1"/>
<comment type="subcellular location">
    <subcellularLocation>
        <location evidence="2">Mitochondrion</location>
    </subcellularLocation>
</comment>
<keyword evidence="7" id="KW-1185">Reference proteome</keyword>
<evidence type="ECO:0000256" key="3">
    <source>
        <dbReference type="ARBA" id="ARBA00008954"/>
    </source>
</evidence>